<dbReference type="OrthoDB" id="62853at2759"/>
<proteinExistence type="predicted"/>
<dbReference type="VEuPathDB" id="FungiDB:BD410DRAFT_786402"/>
<name>A0A4Y7Q9E8_9AGAM</name>
<keyword evidence="1" id="KW-0175">Coiled coil</keyword>
<dbReference type="STRING" id="50990.A0A4Y7Q9E8"/>
<dbReference type="AlphaFoldDB" id="A0A4Y7Q9E8"/>
<feature type="compositionally biased region" description="Low complexity" evidence="2">
    <location>
        <begin position="212"/>
        <end position="230"/>
    </location>
</feature>
<accession>A0A4Y7Q9E8</accession>
<dbReference type="Proteomes" id="UP000294933">
    <property type="component" value="Unassembled WGS sequence"/>
</dbReference>
<feature type="region of interest" description="Disordered" evidence="2">
    <location>
        <begin position="172"/>
        <end position="271"/>
    </location>
</feature>
<evidence type="ECO:0000256" key="1">
    <source>
        <dbReference type="SAM" id="Coils"/>
    </source>
</evidence>
<gene>
    <name evidence="3" type="ORF">BD410DRAFT_786402</name>
</gene>
<dbReference type="EMBL" id="ML170167">
    <property type="protein sequence ID" value="TDL24293.1"/>
    <property type="molecule type" value="Genomic_DNA"/>
</dbReference>
<evidence type="ECO:0000313" key="3">
    <source>
        <dbReference type="EMBL" id="TDL24293.1"/>
    </source>
</evidence>
<keyword evidence="4" id="KW-1185">Reference proteome</keyword>
<feature type="compositionally biased region" description="Polar residues" evidence="2">
    <location>
        <begin position="188"/>
        <end position="200"/>
    </location>
</feature>
<reference evidence="3 4" key="1">
    <citation type="submission" date="2018-06" db="EMBL/GenBank/DDBJ databases">
        <title>A transcriptomic atlas of mushroom development highlights an independent origin of complex multicellularity.</title>
        <authorList>
            <consortium name="DOE Joint Genome Institute"/>
            <person name="Krizsan K."/>
            <person name="Almasi E."/>
            <person name="Merenyi Z."/>
            <person name="Sahu N."/>
            <person name="Viragh M."/>
            <person name="Koszo T."/>
            <person name="Mondo S."/>
            <person name="Kiss B."/>
            <person name="Balint B."/>
            <person name="Kues U."/>
            <person name="Barry K."/>
            <person name="Hegedus J.C."/>
            <person name="Henrissat B."/>
            <person name="Johnson J."/>
            <person name="Lipzen A."/>
            <person name="Ohm R."/>
            <person name="Nagy I."/>
            <person name="Pangilinan J."/>
            <person name="Yan J."/>
            <person name="Xiong Y."/>
            <person name="Grigoriev I.V."/>
            <person name="Hibbett D.S."/>
            <person name="Nagy L.G."/>
        </authorList>
    </citation>
    <scope>NUCLEOTIDE SEQUENCE [LARGE SCALE GENOMIC DNA]</scope>
    <source>
        <strain evidence="3 4">SZMC22713</strain>
    </source>
</reference>
<organism evidence="3 4">
    <name type="scientific">Rickenella mellea</name>
    <dbReference type="NCBI Taxonomy" id="50990"/>
    <lineage>
        <taxon>Eukaryota</taxon>
        <taxon>Fungi</taxon>
        <taxon>Dikarya</taxon>
        <taxon>Basidiomycota</taxon>
        <taxon>Agaricomycotina</taxon>
        <taxon>Agaricomycetes</taxon>
        <taxon>Hymenochaetales</taxon>
        <taxon>Rickenellaceae</taxon>
        <taxon>Rickenella</taxon>
    </lineage>
</organism>
<sequence>MAEDKANGPTPARMIAELVGVVAAWNAQIMKHHESQRDELQRLLNKVVKLTEDVNVRDRVRSRAKSTGDAGVMSFDGRLILVEVCGQLNDIERELVTHKKQLQHAQMRYEDTERRLGDAMEEIASLKEQLLEAKAAAHPSTIEAPATAALEQTAEPAPSVQSDVAKPVTTIAGSAEEKRPEQDDDVQTDSAESGQGSDTDPGTIRPIERAAEPASEPAPVTAAVEATASALEPSSKQRRDSKCSTSTVIPASKPGLASTQDTKPKAAAPVAPSDLQEYPDAMLVMGWRHTIQNAFLGNRKSADEEMPHYDALFSVVEHFDMKLEHLQFSKIGKVMRYIAILDQEHIPARDEEFRFRARAQALVKKWTPLLDSLKTQTRSV</sequence>
<evidence type="ECO:0000313" key="4">
    <source>
        <dbReference type="Proteomes" id="UP000294933"/>
    </source>
</evidence>
<protein>
    <submittedName>
        <fullName evidence="3">Uncharacterized protein</fullName>
    </submittedName>
</protein>
<feature type="coiled-coil region" evidence="1">
    <location>
        <begin position="88"/>
        <end position="136"/>
    </location>
</feature>
<evidence type="ECO:0000256" key="2">
    <source>
        <dbReference type="SAM" id="MobiDB-lite"/>
    </source>
</evidence>